<proteinExistence type="inferred from homology"/>
<evidence type="ECO:0000256" key="7">
    <source>
        <dbReference type="ARBA" id="ARBA00023029"/>
    </source>
</evidence>
<evidence type="ECO:0000256" key="9">
    <source>
        <dbReference type="ARBA" id="ARBA00023235"/>
    </source>
</evidence>
<dbReference type="InterPro" id="IPR013826">
    <property type="entry name" value="Topo_IA_cen_sub3"/>
</dbReference>
<dbReference type="PROSITE" id="PS52039">
    <property type="entry name" value="TOPO_IA_2"/>
    <property type="match status" value="1"/>
</dbReference>
<dbReference type="PROSITE" id="PS50880">
    <property type="entry name" value="TOPRIM"/>
    <property type="match status" value="1"/>
</dbReference>
<dbReference type="Gene3D" id="1.10.460.10">
    <property type="entry name" value="Topoisomerase I, domain 2"/>
    <property type="match status" value="1"/>
</dbReference>
<dbReference type="Pfam" id="PF01131">
    <property type="entry name" value="Topoisom_bac"/>
    <property type="match status" value="1"/>
</dbReference>
<dbReference type="SMART" id="SM00493">
    <property type="entry name" value="TOPRIM"/>
    <property type="match status" value="1"/>
</dbReference>
<feature type="site" description="Interaction with DNA" evidence="10">
    <location>
        <position position="31"/>
    </location>
</feature>
<evidence type="ECO:0000256" key="4">
    <source>
        <dbReference type="ARBA" id="ARBA00022771"/>
    </source>
</evidence>
<dbReference type="InterPro" id="IPR003602">
    <property type="entry name" value="Topo_IA_DNA-bd_dom"/>
</dbReference>
<feature type="site" description="Interaction with DNA" evidence="10">
    <location>
        <position position="138"/>
    </location>
</feature>
<dbReference type="SMART" id="SM00436">
    <property type="entry name" value="TOP1Bc"/>
    <property type="match status" value="1"/>
</dbReference>
<feature type="region of interest" description="Interaction with DNA" evidence="10">
    <location>
        <begin position="162"/>
        <end position="167"/>
    </location>
</feature>
<name>A0A1F4VE30_UNCKA</name>
<evidence type="ECO:0000256" key="2">
    <source>
        <dbReference type="ARBA" id="ARBA00009446"/>
    </source>
</evidence>
<accession>A0A1F4VE30</accession>
<feature type="site" description="Interaction with DNA" evidence="10">
    <location>
        <position position="154"/>
    </location>
</feature>
<comment type="subunit">
    <text evidence="10">Monomer.</text>
</comment>
<keyword evidence="6" id="KW-0460">Magnesium</keyword>
<dbReference type="AlphaFoldDB" id="A0A1F4VE30"/>
<keyword evidence="4" id="KW-0863">Zinc-finger</keyword>
<dbReference type="PANTHER" id="PTHR42785:SF1">
    <property type="entry name" value="DNA TOPOISOMERASE"/>
    <property type="match status" value="1"/>
</dbReference>
<feature type="site" description="Interaction with DNA" evidence="10">
    <location>
        <position position="294"/>
    </location>
</feature>
<dbReference type="InterPro" id="IPR034149">
    <property type="entry name" value="TOPRIM_TopoI"/>
</dbReference>
<feature type="site" description="Interaction with DNA" evidence="10">
    <location>
        <position position="142"/>
    </location>
</feature>
<comment type="function">
    <text evidence="10">Releases the supercoiling and torsional tension of DNA, which is introduced during the DNA replication and transcription, by transiently cleaving and rejoining one strand of the DNA duplex. Introduces a single-strand break via transesterification at a target site in duplex DNA. The scissile phosphodiester is attacked by the catalytic tyrosine of the enzyme, resulting in the formation of a DNA-(5'-phosphotyrosyl)-enzyme intermediate and the expulsion of a 3'-OH DNA strand. The free DNA strand then undergoes passage around the unbroken strand, thus removing DNA supercoils. Finally, in the religation step, the DNA 3'-OH attacks the covalent intermediate to expel the active-site tyrosine and restore the DNA phosphodiester backbone.</text>
</comment>
<dbReference type="GO" id="GO:0003917">
    <property type="term" value="F:DNA topoisomerase type I (single strand cut, ATP-independent) activity"/>
    <property type="evidence" value="ECO:0007669"/>
    <property type="project" value="UniProtKB-UniRule"/>
</dbReference>
<dbReference type="InterPro" id="IPR023405">
    <property type="entry name" value="Topo_IA_core_domain"/>
</dbReference>
<dbReference type="Gene3D" id="3.40.50.140">
    <property type="match status" value="1"/>
</dbReference>
<keyword evidence="3" id="KW-0479">Metal-binding</keyword>
<sequence length="719" mass="81621">MDLVIVESPTKAKTLSKFLGKEYEVEASMGHVRDLPKSELGVDVDKDFEPKYVISPKAKKIISALKGKAEKAGELILATDPDREGEAIAWHVLNSISGKTKPSYKRVIFHEITKDAVLSAFKESRKLDEDLIDAQQARRVLDRIVGYKLSPLLWKKIRYGLSAGRVQSVAVRLVVEREDERRNFKPEEYWSLEGIFETGRKERFSAFLFEINGKKVEISSEKEMNGVLSRLNEFQNDSFYIFSVEKTEKKRNPYPPFTTSTLQQAAVSRFGFTAKRTMSAAQKLFEQGYITYHRTDSLNLSGSFLNHARDFISKEYGAPYLPVKPNFYKTRQRNAQEAHEAIRPTNPGLLSLKEADINADEKKLYRIIWQRALSSQMTPAVFDQVTVIVNSGDNNFRFKSVDSKIKFDGWQKVYKSIDEDDASKEEGSLLPDLKEAEKVIAAEFKPQQHFTEPKPRYTEASLIKALEEKGIGRPSTYAPTITTILDRGYVAKDGKNLYPLDLGFVVTKLLVSHFPEVVDYNFTKAVEESLDEIAEGKLKWVKVIKDFYDPFIKDVESKDLILNKKDFTVLEETEEKCPLCGSSLVIKLGKFGRFKSCSNFPDCKYAQTLGNGEILSDGATITLDETQLGKCPECKEGDLKFKDGRFGKFIACSNYPTCKFTKPYLDKIGMKCPLCKEGDIVIKKGGRFKKIFYGCSNYPKCKYVSGTDPRQKKEEQGDI</sequence>
<keyword evidence="7 10" id="KW-0799">Topoisomerase</keyword>
<dbReference type="CDD" id="cd03363">
    <property type="entry name" value="TOPRIM_TopoIA_TopoI"/>
    <property type="match status" value="1"/>
</dbReference>
<dbReference type="Gene3D" id="2.70.20.10">
    <property type="entry name" value="Topoisomerase I, domain 3"/>
    <property type="match status" value="1"/>
</dbReference>
<evidence type="ECO:0000256" key="3">
    <source>
        <dbReference type="ARBA" id="ARBA00022723"/>
    </source>
</evidence>
<dbReference type="Pfam" id="PF01396">
    <property type="entry name" value="Zn_ribbon_Top1"/>
    <property type="match status" value="3"/>
</dbReference>
<evidence type="ECO:0000256" key="1">
    <source>
        <dbReference type="ARBA" id="ARBA00000213"/>
    </source>
</evidence>
<evidence type="ECO:0000256" key="5">
    <source>
        <dbReference type="ARBA" id="ARBA00022833"/>
    </source>
</evidence>
<dbReference type="PANTHER" id="PTHR42785">
    <property type="entry name" value="DNA TOPOISOMERASE, TYPE IA, CORE"/>
    <property type="match status" value="1"/>
</dbReference>
<dbReference type="InterPro" id="IPR000380">
    <property type="entry name" value="Topo_IA"/>
</dbReference>
<protein>
    <recommendedName>
        <fullName evidence="10">DNA topoisomerase 1</fullName>
        <ecNumber evidence="10">5.6.2.1</ecNumber>
    </recommendedName>
    <alternativeName>
        <fullName evidence="10">DNA topoisomerase I</fullName>
    </alternativeName>
</protein>
<evidence type="ECO:0000256" key="6">
    <source>
        <dbReference type="ARBA" id="ARBA00022842"/>
    </source>
</evidence>
<gene>
    <name evidence="10" type="primary">topA</name>
    <name evidence="13" type="ORF">A3A78_00935</name>
</gene>
<dbReference type="InterPro" id="IPR006171">
    <property type="entry name" value="TOPRIM_dom"/>
</dbReference>
<evidence type="ECO:0000259" key="12">
    <source>
        <dbReference type="PROSITE" id="PS52039"/>
    </source>
</evidence>
<dbReference type="HAMAP" id="MF_00952">
    <property type="entry name" value="Topoisom_1_prok"/>
    <property type="match status" value="1"/>
</dbReference>
<dbReference type="NCBIfam" id="TIGR01051">
    <property type="entry name" value="topA_bact"/>
    <property type="match status" value="1"/>
</dbReference>
<dbReference type="Gene3D" id="1.10.290.10">
    <property type="entry name" value="Topoisomerase I, domain 4"/>
    <property type="match status" value="1"/>
</dbReference>
<evidence type="ECO:0000313" key="14">
    <source>
        <dbReference type="Proteomes" id="UP000176504"/>
    </source>
</evidence>
<feature type="site" description="Interaction with DNA" evidence="10">
    <location>
        <position position="147"/>
    </location>
</feature>
<dbReference type="GO" id="GO:0005694">
    <property type="term" value="C:chromosome"/>
    <property type="evidence" value="ECO:0007669"/>
    <property type="project" value="InterPro"/>
</dbReference>
<dbReference type="Gene3D" id="3.30.65.10">
    <property type="entry name" value="Bacterial Topoisomerase I, domain 1"/>
    <property type="match status" value="3"/>
</dbReference>
<organism evidence="13 14">
    <name type="scientific">candidate division WWE3 bacterium RIFCSPLOWO2_01_FULL_41_18</name>
    <dbReference type="NCBI Taxonomy" id="1802625"/>
    <lineage>
        <taxon>Bacteria</taxon>
        <taxon>Katanobacteria</taxon>
    </lineage>
</organism>
<dbReference type="EMBL" id="MEVI01000002">
    <property type="protein sequence ID" value="OGC55506.1"/>
    <property type="molecule type" value="Genomic_DNA"/>
</dbReference>
<dbReference type="InterPro" id="IPR013825">
    <property type="entry name" value="Topo_IA_cen_sub2"/>
</dbReference>
<dbReference type="GO" id="GO:0006265">
    <property type="term" value="P:DNA topological change"/>
    <property type="evidence" value="ECO:0007669"/>
    <property type="project" value="UniProtKB-UniRule"/>
</dbReference>
<dbReference type="SUPFAM" id="SSF57783">
    <property type="entry name" value="Zinc beta-ribbon"/>
    <property type="match status" value="2"/>
</dbReference>
<feature type="site" description="Interaction with DNA" evidence="10">
    <location>
        <position position="487"/>
    </location>
</feature>
<dbReference type="InterPro" id="IPR013824">
    <property type="entry name" value="Topo_IA_cen_sub1"/>
</dbReference>
<dbReference type="GO" id="GO:0003677">
    <property type="term" value="F:DNA binding"/>
    <property type="evidence" value="ECO:0007669"/>
    <property type="project" value="UniProtKB-KW"/>
</dbReference>
<comment type="similarity">
    <text evidence="2 10">Belongs to the type IA topoisomerase family.</text>
</comment>
<dbReference type="SUPFAM" id="SSF56712">
    <property type="entry name" value="Prokaryotic type I DNA topoisomerase"/>
    <property type="match status" value="1"/>
</dbReference>
<keyword evidence="9 10" id="KW-0413">Isomerase</keyword>
<dbReference type="Pfam" id="PF01751">
    <property type="entry name" value="Toprim"/>
    <property type="match status" value="1"/>
</dbReference>
<dbReference type="InterPro" id="IPR013497">
    <property type="entry name" value="Topo_IA_cen"/>
</dbReference>
<dbReference type="Proteomes" id="UP000176504">
    <property type="component" value="Unassembled WGS sequence"/>
</dbReference>
<evidence type="ECO:0000256" key="8">
    <source>
        <dbReference type="ARBA" id="ARBA00023125"/>
    </source>
</evidence>
<reference evidence="13 14" key="1">
    <citation type="journal article" date="2016" name="Nat. Commun.">
        <title>Thousands of microbial genomes shed light on interconnected biogeochemical processes in an aquifer system.</title>
        <authorList>
            <person name="Anantharaman K."/>
            <person name="Brown C.T."/>
            <person name="Hug L.A."/>
            <person name="Sharon I."/>
            <person name="Castelle C.J."/>
            <person name="Probst A.J."/>
            <person name="Thomas B.C."/>
            <person name="Singh A."/>
            <person name="Wilkins M.J."/>
            <person name="Karaoz U."/>
            <person name="Brodie E.L."/>
            <person name="Williams K.H."/>
            <person name="Hubbard S.S."/>
            <person name="Banfield J.F."/>
        </authorList>
    </citation>
    <scope>NUCLEOTIDE SEQUENCE [LARGE SCALE GENOMIC DNA]</scope>
</reference>
<dbReference type="InterPro" id="IPR013498">
    <property type="entry name" value="Topo_IA_Znf"/>
</dbReference>
<dbReference type="EC" id="5.6.2.1" evidence="10"/>
<feature type="domain" description="Topo IA-type catalytic" evidence="12">
    <location>
        <begin position="128"/>
        <end position="556"/>
    </location>
</feature>
<dbReference type="InterPro" id="IPR028612">
    <property type="entry name" value="Topoisom_1_IA"/>
</dbReference>
<evidence type="ECO:0000259" key="11">
    <source>
        <dbReference type="PROSITE" id="PS50880"/>
    </source>
</evidence>
<dbReference type="PRINTS" id="PR00417">
    <property type="entry name" value="PRTPISMRASEI"/>
</dbReference>
<dbReference type="GO" id="GO:0008270">
    <property type="term" value="F:zinc ion binding"/>
    <property type="evidence" value="ECO:0007669"/>
    <property type="project" value="UniProtKB-KW"/>
</dbReference>
<evidence type="ECO:0000256" key="10">
    <source>
        <dbReference type="HAMAP-Rule" id="MF_00952"/>
    </source>
</evidence>
<comment type="catalytic activity">
    <reaction evidence="1 10">
        <text>ATP-independent breakage of single-stranded DNA, followed by passage and rejoining.</text>
        <dbReference type="EC" id="5.6.2.1"/>
    </reaction>
</comment>
<keyword evidence="8 10" id="KW-0238">DNA-binding</keyword>
<feature type="active site" description="O-(5'-phospho-DNA)-tyrosine intermediate" evidence="10">
    <location>
        <position position="292"/>
    </location>
</feature>
<dbReference type="SMART" id="SM00437">
    <property type="entry name" value="TOP1Ac"/>
    <property type="match status" value="1"/>
</dbReference>
<feature type="site" description="Interaction with DNA" evidence="10">
    <location>
        <position position="139"/>
    </location>
</feature>
<dbReference type="InterPro" id="IPR003601">
    <property type="entry name" value="Topo_IA_2"/>
</dbReference>
<comment type="caution">
    <text evidence="13">The sequence shown here is derived from an EMBL/GenBank/DDBJ whole genome shotgun (WGS) entry which is preliminary data.</text>
</comment>
<dbReference type="CDD" id="cd00186">
    <property type="entry name" value="TOP1Ac"/>
    <property type="match status" value="1"/>
</dbReference>
<evidence type="ECO:0000313" key="13">
    <source>
        <dbReference type="EMBL" id="OGC55506.1"/>
    </source>
</evidence>
<feature type="domain" description="Toprim" evidence="11">
    <location>
        <begin position="1"/>
        <end position="112"/>
    </location>
</feature>
<keyword evidence="5" id="KW-0862">Zinc</keyword>
<dbReference type="InterPro" id="IPR005733">
    <property type="entry name" value="TopoI_bac-type"/>
</dbReference>